<dbReference type="Gene3D" id="3.10.310.50">
    <property type="match status" value="1"/>
</dbReference>
<dbReference type="InterPro" id="IPR007621">
    <property type="entry name" value="TPM_dom"/>
</dbReference>
<keyword evidence="2" id="KW-0812">Transmembrane</keyword>
<keyword evidence="2" id="KW-0472">Membrane</keyword>
<protein>
    <submittedName>
        <fullName evidence="4">TPM domain-containing protein</fullName>
    </submittedName>
</protein>
<feature type="compositionally biased region" description="Basic and acidic residues" evidence="1">
    <location>
        <begin position="291"/>
        <end position="369"/>
    </location>
</feature>
<organism evidence="4 5">
    <name type="scientific">Qiania dongpingensis</name>
    <dbReference type="NCBI Taxonomy" id="2763669"/>
    <lineage>
        <taxon>Bacteria</taxon>
        <taxon>Bacillati</taxon>
        <taxon>Bacillota</taxon>
        <taxon>Clostridia</taxon>
        <taxon>Lachnospirales</taxon>
        <taxon>Lachnospiraceae</taxon>
        <taxon>Qiania</taxon>
    </lineage>
</organism>
<proteinExistence type="predicted"/>
<keyword evidence="2" id="KW-1133">Transmembrane helix</keyword>
<dbReference type="KEGG" id="qdo:H9Q78_06355"/>
<dbReference type="RefSeq" id="WP_249304389.1">
    <property type="nucleotide sequence ID" value="NZ_CP060634.1"/>
</dbReference>
<evidence type="ECO:0000313" key="4">
    <source>
        <dbReference type="EMBL" id="QNM06733.1"/>
    </source>
</evidence>
<feature type="compositionally biased region" description="Basic and acidic residues" evidence="1">
    <location>
        <begin position="178"/>
        <end position="217"/>
    </location>
</feature>
<dbReference type="AlphaFoldDB" id="A0A7G9G7F1"/>
<name>A0A7G9G7F1_9FIRM</name>
<evidence type="ECO:0000313" key="5">
    <source>
        <dbReference type="Proteomes" id="UP000515823"/>
    </source>
</evidence>
<dbReference type="EMBL" id="CP060634">
    <property type="protein sequence ID" value="QNM06733.1"/>
    <property type="molecule type" value="Genomic_DNA"/>
</dbReference>
<dbReference type="Pfam" id="PF04536">
    <property type="entry name" value="TPM_phosphatase"/>
    <property type="match status" value="1"/>
</dbReference>
<gene>
    <name evidence="4" type="ORF">H9Q78_06355</name>
</gene>
<feature type="transmembrane region" description="Helical" evidence="2">
    <location>
        <begin position="12"/>
        <end position="28"/>
    </location>
</feature>
<feature type="compositionally biased region" description="Low complexity" evidence="1">
    <location>
        <begin position="380"/>
        <end position="389"/>
    </location>
</feature>
<evidence type="ECO:0000259" key="3">
    <source>
        <dbReference type="Pfam" id="PF04536"/>
    </source>
</evidence>
<evidence type="ECO:0000256" key="1">
    <source>
        <dbReference type="SAM" id="MobiDB-lite"/>
    </source>
</evidence>
<keyword evidence="5" id="KW-1185">Reference proteome</keyword>
<dbReference type="Proteomes" id="UP000515823">
    <property type="component" value="Chromosome"/>
</dbReference>
<evidence type="ECO:0000256" key="2">
    <source>
        <dbReference type="SAM" id="Phobius"/>
    </source>
</evidence>
<sequence>MMERRPNYKKKFSFCIGMIFLVFCLFGFDSQQQKIYDQADLLTEDEEAELQELLVASAQVLEQDLVIVTIQDNEGKSAKEFSDSFYEEHGFGYDKTSGDGVLLLLDMDGREIYISTAGQAVSYYDDAAVEKTLDRLVPLMQQENYAEVCREFIKETSASITASLPSESTKSVEGGSAEETKAEMSSGESKEKEPESTVEKDTQSHKESESGNEKQEENSGLNPTQIVVYLGIAMIAAWLITKKQMKKVHMPAGNETYLKDGVISYREKTDEYINTTVVIKEKVKNAPPPVYHERRKEDDRYDRQREEDEKRRREDEKRRREEDRRRKEDKRREEQRREEDRRREEEERRRRENRKREEEERERARKNSNLDRGGSGKGFSSGKSGSSGQKHGGSGRSF</sequence>
<accession>A0A7G9G7F1</accession>
<feature type="region of interest" description="Disordered" evidence="1">
    <location>
        <begin position="163"/>
        <end position="220"/>
    </location>
</feature>
<feature type="region of interest" description="Disordered" evidence="1">
    <location>
        <begin position="284"/>
        <end position="398"/>
    </location>
</feature>
<reference evidence="4 5" key="1">
    <citation type="submission" date="2020-08" db="EMBL/GenBank/DDBJ databases">
        <authorList>
            <person name="Liu C."/>
            <person name="Sun Q."/>
        </authorList>
    </citation>
    <scope>NUCLEOTIDE SEQUENCE [LARGE SCALE GENOMIC DNA]</scope>
    <source>
        <strain evidence="4 5">NSJ-38</strain>
    </source>
</reference>
<feature type="domain" description="TPM" evidence="3">
    <location>
        <begin position="35"/>
        <end position="155"/>
    </location>
</feature>